<dbReference type="Pfam" id="PF07366">
    <property type="entry name" value="SnoaL"/>
    <property type="match status" value="2"/>
</dbReference>
<name>A0ABQ4NJE8_9RHOB</name>
<gene>
    <name evidence="1" type="ORF">JANAI62_11250</name>
</gene>
<proteinExistence type="predicted"/>
<organism evidence="1 2">
    <name type="scientific">Jannaschia pagri</name>
    <dbReference type="NCBI Taxonomy" id="2829797"/>
    <lineage>
        <taxon>Bacteria</taxon>
        <taxon>Pseudomonadati</taxon>
        <taxon>Pseudomonadota</taxon>
        <taxon>Alphaproteobacteria</taxon>
        <taxon>Rhodobacterales</taxon>
        <taxon>Roseobacteraceae</taxon>
        <taxon>Jannaschia</taxon>
    </lineage>
</organism>
<keyword evidence="2" id="KW-1185">Reference proteome</keyword>
<sequence>MTGYTDQERQDALSTLERLTNGDLDALSPKAWADVAAPFGRRSGSGVADVWRALHAALPDIERRDDIFLAGPNLPDTRWTESRPDRMVACCGSYVGTFRAPFCGIPPTGGVVQLAYGEAHHIVDGRIQASWMLWDIAGLMQQTGCWPMAQPLGTPGLWPAPKGGQGVRLRASPELGALDRVLVMHGGLNTFDGKDIASIDMSHWDPDFMYWAGGNIGACRGVDGFRAHHQIPYRRAFPGALGAGHFIRLSDGPFAVTGGDVAITHSGADYFGVPATGRSMIFRVMDFYRFNDAMRIAENWLPNDTIGLLSQMGVDVFARLAHLTGTPRRTL</sequence>
<protein>
    <recommendedName>
        <fullName evidence="3">SnoaL-like domain-containing protein</fullName>
    </recommendedName>
</protein>
<dbReference type="Gene3D" id="3.10.450.50">
    <property type="match status" value="2"/>
</dbReference>
<reference evidence="1 2" key="1">
    <citation type="submission" date="2021-05" db="EMBL/GenBank/DDBJ databases">
        <title>Bacteria Genome sequencing.</title>
        <authorList>
            <person name="Takabe Y."/>
            <person name="Nakajima Y."/>
            <person name="Suzuki S."/>
            <person name="Shiozaki T."/>
        </authorList>
    </citation>
    <scope>NUCLEOTIDE SEQUENCE [LARGE SCALE GENOMIC DNA]</scope>
    <source>
        <strain evidence="1 2">AI_62</strain>
    </source>
</reference>
<dbReference type="PANTHER" id="PTHR38436">
    <property type="entry name" value="POLYKETIDE CYCLASE SNOAL-LIKE DOMAIN"/>
    <property type="match status" value="1"/>
</dbReference>
<dbReference type="Proteomes" id="UP000786693">
    <property type="component" value="Unassembled WGS sequence"/>
</dbReference>
<dbReference type="RefSeq" id="WP_220748031.1">
    <property type="nucleotide sequence ID" value="NZ_BPFH01000002.1"/>
</dbReference>
<evidence type="ECO:0000313" key="1">
    <source>
        <dbReference type="EMBL" id="GIT94502.1"/>
    </source>
</evidence>
<dbReference type="SUPFAM" id="SSF54427">
    <property type="entry name" value="NTF2-like"/>
    <property type="match status" value="2"/>
</dbReference>
<accession>A0ABQ4NJE8</accession>
<comment type="caution">
    <text evidence="1">The sequence shown here is derived from an EMBL/GenBank/DDBJ whole genome shotgun (WGS) entry which is preliminary data.</text>
</comment>
<evidence type="ECO:0000313" key="2">
    <source>
        <dbReference type="Proteomes" id="UP000786693"/>
    </source>
</evidence>
<dbReference type="EMBL" id="BPFH01000002">
    <property type="protein sequence ID" value="GIT94502.1"/>
    <property type="molecule type" value="Genomic_DNA"/>
</dbReference>
<evidence type="ECO:0008006" key="3">
    <source>
        <dbReference type="Google" id="ProtNLM"/>
    </source>
</evidence>
<dbReference type="InterPro" id="IPR009959">
    <property type="entry name" value="Cyclase_SnoaL-like"/>
</dbReference>
<dbReference type="InterPro" id="IPR032710">
    <property type="entry name" value="NTF2-like_dom_sf"/>
</dbReference>
<dbReference type="PANTHER" id="PTHR38436:SF1">
    <property type="entry name" value="ESTER CYCLASE"/>
    <property type="match status" value="1"/>
</dbReference>